<feature type="domain" description="Helix-turn-helix" evidence="1">
    <location>
        <begin position="1"/>
        <end position="54"/>
    </location>
</feature>
<comment type="caution">
    <text evidence="2">The sequence shown here is derived from an EMBL/GenBank/DDBJ whole genome shotgun (WGS) entry which is preliminary data.</text>
</comment>
<evidence type="ECO:0000313" key="3">
    <source>
        <dbReference type="Proteomes" id="UP000095256"/>
    </source>
</evidence>
<dbReference type="Proteomes" id="UP000095256">
    <property type="component" value="Unassembled WGS sequence"/>
</dbReference>
<name>A0A1E5L0L9_9ENTE</name>
<evidence type="ECO:0000313" key="2">
    <source>
        <dbReference type="EMBL" id="OEH83635.1"/>
    </source>
</evidence>
<dbReference type="AlphaFoldDB" id="A0A1E5L0L9"/>
<sequence>MAATEASVRWGKNEGYVRQQFVKYPEKFKKGTIRKFGKTYLITREGMEHLVGMTELEAKNERNKSK</sequence>
<organism evidence="2 3">
    <name type="scientific">Enterococcus rivorum</name>
    <dbReference type="NCBI Taxonomy" id="762845"/>
    <lineage>
        <taxon>Bacteria</taxon>
        <taxon>Bacillati</taxon>
        <taxon>Bacillota</taxon>
        <taxon>Bacilli</taxon>
        <taxon>Lactobacillales</taxon>
        <taxon>Enterococcaceae</taxon>
        <taxon>Enterococcus</taxon>
    </lineage>
</organism>
<dbReference type="OrthoDB" id="2931091at2"/>
<dbReference type="STRING" id="762845.BCR26_08935"/>
<evidence type="ECO:0000259" key="1">
    <source>
        <dbReference type="Pfam" id="PF20038"/>
    </source>
</evidence>
<dbReference type="Pfam" id="PF20038">
    <property type="entry name" value="HTH_59"/>
    <property type="match status" value="1"/>
</dbReference>
<reference evidence="2 3" key="1">
    <citation type="submission" date="2016-09" db="EMBL/GenBank/DDBJ databases">
        <authorList>
            <person name="Capua I."/>
            <person name="De Benedictis P."/>
            <person name="Joannis T."/>
            <person name="Lombin L.H."/>
            <person name="Cattoli G."/>
        </authorList>
    </citation>
    <scope>NUCLEOTIDE SEQUENCE [LARGE SCALE GENOMIC DNA]</scope>
    <source>
        <strain evidence="2 3">LMG 25899</strain>
    </source>
</reference>
<proteinExistence type="predicted"/>
<accession>A0A1E5L0L9</accession>
<dbReference type="InterPro" id="IPR045403">
    <property type="entry name" value="HTH_59_Firmicutes_type"/>
</dbReference>
<gene>
    <name evidence="2" type="ORF">BCR26_08935</name>
</gene>
<keyword evidence="3" id="KW-1185">Reference proteome</keyword>
<protein>
    <recommendedName>
        <fullName evidence="1">Helix-turn-helix domain-containing protein</fullName>
    </recommendedName>
</protein>
<dbReference type="EMBL" id="MIEK01000005">
    <property type="protein sequence ID" value="OEH83635.1"/>
    <property type="molecule type" value="Genomic_DNA"/>
</dbReference>